<protein>
    <recommendedName>
        <fullName evidence="10">Putative proline/betaine transporter</fullName>
    </recommendedName>
</protein>
<dbReference type="InterPro" id="IPR005829">
    <property type="entry name" value="Sugar_transporter_CS"/>
</dbReference>
<feature type="transmembrane region" description="Helical" evidence="11">
    <location>
        <begin position="49"/>
        <end position="70"/>
    </location>
</feature>
<evidence type="ECO:0000256" key="9">
    <source>
        <dbReference type="ARBA" id="ARBA00037295"/>
    </source>
</evidence>
<dbReference type="InterPro" id="IPR051084">
    <property type="entry name" value="H+-coupled_symporters"/>
</dbReference>
<feature type="transmembrane region" description="Helical" evidence="11">
    <location>
        <begin position="395"/>
        <end position="413"/>
    </location>
</feature>
<keyword evidence="14" id="KW-1185">Reference proteome</keyword>
<comment type="subcellular location">
    <subcellularLocation>
        <location evidence="1">Cell membrane</location>
        <topology evidence="1">Multi-pass membrane protein</topology>
    </subcellularLocation>
</comment>
<keyword evidence="3" id="KW-0813">Transport</keyword>
<proteinExistence type="inferred from homology"/>
<feature type="domain" description="Major facilitator superfamily (MFS) profile" evidence="12">
    <location>
        <begin position="13"/>
        <end position="419"/>
    </location>
</feature>
<accession>A0A4R4ULM0</accession>
<dbReference type="RefSeq" id="WP_132625652.1">
    <property type="nucleotide sequence ID" value="NZ_SMKV01000029.1"/>
</dbReference>
<dbReference type="GO" id="GO:0015293">
    <property type="term" value="F:symporter activity"/>
    <property type="evidence" value="ECO:0007669"/>
    <property type="project" value="UniProtKB-KW"/>
</dbReference>
<feature type="transmembrane region" description="Helical" evidence="11">
    <location>
        <begin position="326"/>
        <end position="351"/>
    </location>
</feature>
<feature type="transmembrane region" description="Helical" evidence="11">
    <location>
        <begin position="363"/>
        <end position="383"/>
    </location>
</feature>
<evidence type="ECO:0000313" key="14">
    <source>
        <dbReference type="Proteomes" id="UP000294744"/>
    </source>
</evidence>
<feature type="transmembrane region" description="Helical" evidence="11">
    <location>
        <begin position="82"/>
        <end position="100"/>
    </location>
</feature>
<reference evidence="13 14" key="1">
    <citation type="submission" date="2019-03" db="EMBL/GenBank/DDBJ databases">
        <title>Draft genome sequences of novel Actinobacteria.</title>
        <authorList>
            <person name="Sahin N."/>
            <person name="Ay H."/>
            <person name="Saygin H."/>
        </authorList>
    </citation>
    <scope>NUCLEOTIDE SEQUENCE [LARGE SCALE GENOMIC DNA]</scope>
    <source>
        <strain evidence="13 14">16K404</strain>
    </source>
</reference>
<gene>
    <name evidence="13" type="ORF">E1161_20290</name>
</gene>
<evidence type="ECO:0000313" key="13">
    <source>
        <dbReference type="EMBL" id="TDC89862.1"/>
    </source>
</evidence>
<dbReference type="GO" id="GO:0005886">
    <property type="term" value="C:plasma membrane"/>
    <property type="evidence" value="ECO:0007669"/>
    <property type="project" value="UniProtKB-SubCell"/>
</dbReference>
<dbReference type="PROSITE" id="PS50850">
    <property type="entry name" value="MFS"/>
    <property type="match status" value="1"/>
</dbReference>
<feature type="transmembrane region" description="Helical" evidence="11">
    <location>
        <begin position="157"/>
        <end position="176"/>
    </location>
</feature>
<comment type="caution">
    <text evidence="13">The sequence shown here is derived from an EMBL/GenBank/DDBJ whole genome shotgun (WGS) entry which is preliminary data.</text>
</comment>
<dbReference type="FunFam" id="1.20.1250.20:FF:000001">
    <property type="entry name" value="Dicarboxylate MFS transporter"/>
    <property type="match status" value="1"/>
</dbReference>
<keyword evidence="5 11" id="KW-0812">Transmembrane</keyword>
<dbReference type="Proteomes" id="UP000294744">
    <property type="component" value="Unassembled WGS sequence"/>
</dbReference>
<dbReference type="EMBL" id="SMKV01000029">
    <property type="protein sequence ID" value="TDC89862.1"/>
    <property type="molecule type" value="Genomic_DNA"/>
</dbReference>
<feature type="transmembrane region" description="Helical" evidence="11">
    <location>
        <begin position="234"/>
        <end position="258"/>
    </location>
</feature>
<keyword evidence="8 11" id="KW-0472">Membrane</keyword>
<dbReference type="InterPro" id="IPR011701">
    <property type="entry name" value="MFS"/>
</dbReference>
<keyword evidence="6" id="KW-0769">Symport</keyword>
<evidence type="ECO:0000256" key="6">
    <source>
        <dbReference type="ARBA" id="ARBA00022847"/>
    </source>
</evidence>
<dbReference type="Pfam" id="PF07690">
    <property type="entry name" value="MFS_1"/>
    <property type="match status" value="1"/>
</dbReference>
<evidence type="ECO:0000256" key="1">
    <source>
        <dbReference type="ARBA" id="ARBA00004651"/>
    </source>
</evidence>
<feature type="transmembrane region" description="Helical" evidence="11">
    <location>
        <begin position="270"/>
        <end position="289"/>
    </location>
</feature>
<feature type="transmembrane region" description="Helical" evidence="11">
    <location>
        <begin position="182"/>
        <end position="201"/>
    </location>
</feature>
<feature type="transmembrane region" description="Helical" evidence="11">
    <location>
        <begin position="21"/>
        <end position="43"/>
    </location>
</feature>
<evidence type="ECO:0000256" key="8">
    <source>
        <dbReference type="ARBA" id="ARBA00023136"/>
    </source>
</evidence>
<dbReference type="InterPro" id="IPR036259">
    <property type="entry name" value="MFS_trans_sf"/>
</dbReference>
<evidence type="ECO:0000256" key="11">
    <source>
        <dbReference type="SAM" id="Phobius"/>
    </source>
</evidence>
<evidence type="ECO:0000256" key="5">
    <source>
        <dbReference type="ARBA" id="ARBA00022692"/>
    </source>
</evidence>
<evidence type="ECO:0000256" key="4">
    <source>
        <dbReference type="ARBA" id="ARBA00022475"/>
    </source>
</evidence>
<dbReference type="PROSITE" id="PS00217">
    <property type="entry name" value="SUGAR_TRANSPORT_2"/>
    <property type="match status" value="1"/>
</dbReference>
<dbReference type="PANTHER" id="PTHR43528">
    <property type="entry name" value="ALPHA-KETOGLUTARATE PERMEASE"/>
    <property type="match status" value="1"/>
</dbReference>
<name>A0A4R4ULM0_9PSEU</name>
<evidence type="ECO:0000256" key="10">
    <source>
        <dbReference type="ARBA" id="ARBA00039918"/>
    </source>
</evidence>
<evidence type="ECO:0000259" key="12">
    <source>
        <dbReference type="PROSITE" id="PS50850"/>
    </source>
</evidence>
<dbReference type="InterPro" id="IPR020846">
    <property type="entry name" value="MFS_dom"/>
</dbReference>
<feature type="transmembrane region" description="Helical" evidence="11">
    <location>
        <begin position="301"/>
        <end position="320"/>
    </location>
</feature>
<evidence type="ECO:0000256" key="3">
    <source>
        <dbReference type="ARBA" id="ARBA00022448"/>
    </source>
</evidence>
<dbReference type="OrthoDB" id="8953821at2"/>
<feature type="transmembrane region" description="Helical" evidence="11">
    <location>
        <begin position="112"/>
        <end position="137"/>
    </location>
</feature>
<dbReference type="PANTHER" id="PTHR43528:SF1">
    <property type="entry name" value="ALPHA-KETOGLUTARATE PERMEASE"/>
    <property type="match status" value="1"/>
</dbReference>
<dbReference type="Gene3D" id="1.20.1250.20">
    <property type="entry name" value="MFS general substrate transporter like domains"/>
    <property type="match status" value="2"/>
</dbReference>
<organism evidence="13 14">
    <name type="scientific">Saccharopolyspora aridisoli</name>
    <dbReference type="NCBI Taxonomy" id="2530385"/>
    <lineage>
        <taxon>Bacteria</taxon>
        <taxon>Bacillati</taxon>
        <taxon>Actinomycetota</taxon>
        <taxon>Actinomycetes</taxon>
        <taxon>Pseudonocardiales</taxon>
        <taxon>Pseudonocardiaceae</taxon>
        <taxon>Saccharopolyspora</taxon>
    </lineage>
</organism>
<dbReference type="AlphaFoldDB" id="A0A4R4ULM0"/>
<evidence type="ECO:0000256" key="7">
    <source>
        <dbReference type="ARBA" id="ARBA00022989"/>
    </source>
</evidence>
<sequence>MTASVPAPVRRKAVLAASIGNFIEWFEFGLYGFFAAAIAANFFPGSHSLISTFAAFGVSFVLRPLGALVFGHFGDRMGRRTTLSISIIGMSAATFIIGLLPNYDGIGLAAPILLVAARVVQGFSAGGEFGGATAFMVEYAPPHRRTFYGSWQMFTQFAATLVATVIGALLSMALTPEALTDWGWRVPFLVTLPLGAIGLYLRLRLDETPEFQASSPEGSSAPLMITLREHWPNVLKVIGLIISGTTCTYMVQAFWPAFLVKNLNVPQADMFTAMMVGISALLLTCPAWALLADRIGRRKPLLIATPLALMLLAVPMYQLILSGSFALITLAYVLLGLLMAPSLAAISTAIAEAFPTKVRYSGLSLAYSAAVSIFGGSTPLILSTLVESTGNPMSPAYYLIAVAAVSVLAAISLTDTATKPAAAEAAEEVPVR</sequence>
<evidence type="ECO:0000256" key="2">
    <source>
        <dbReference type="ARBA" id="ARBA00008240"/>
    </source>
</evidence>
<comment type="similarity">
    <text evidence="2">Belongs to the major facilitator superfamily. Metabolite:H+ Symporter (MHS) family (TC 2.A.1.6) family.</text>
</comment>
<comment type="function">
    <text evidence="9">May be a proton symporter involved in the uptake of osmolytes such as proline and glycine betaine.</text>
</comment>
<dbReference type="SUPFAM" id="SSF103473">
    <property type="entry name" value="MFS general substrate transporter"/>
    <property type="match status" value="1"/>
</dbReference>
<keyword evidence="7 11" id="KW-1133">Transmembrane helix</keyword>
<keyword evidence="4" id="KW-1003">Cell membrane</keyword>